<dbReference type="FunFam" id="3.40.1280.10:FF:000006">
    <property type="entry name" value="Uncharacterized tRNA/rRNA methyltransferase HI_0380"/>
    <property type="match status" value="1"/>
</dbReference>
<dbReference type="InterPro" id="IPR029026">
    <property type="entry name" value="tRNA_m1G_MTases_N"/>
</dbReference>
<protein>
    <recommendedName>
        <fullName evidence="5">tRNA (cytidine/uridine-2'-O-)-methyltransferase TrmJ</fullName>
        <ecNumber evidence="5">2.1.1.200</ecNumber>
    </recommendedName>
    <alternativeName>
        <fullName evidence="5">tRNA (cytidine(32)/uridine(32)-2'-O)-methyltransferase</fullName>
    </alternativeName>
    <alternativeName>
        <fullName evidence="5">tRNA Cm32/Um32 methyltransferase</fullName>
    </alternativeName>
</protein>
<evidence type="ECO:0000259" key="6">
    <source>
        <dbReference type="Pfam" id="PF00588"/>
    </source>
</evidence>
<dbReference type="InterPro" id="IPR029028">
    <property type="entry name" value="Alpha/beta_knot_MTases"/>
</dbReference>
<dbReference type="GO" id="GO:0003723">
    <property type="term" value="F:RNA binding"/>
    <property type="evidence" value="ECO:0007669"/>
    <property type="project" value="InterPro"/>
</dbReference>
<dbReference type="GO" id="GO:0160206">
    <property type="term" value="F:tRNA (cytidine(32)/uridine(32)-2'-O)-methyltransferase activity"/>
    <property type="evidence" value="ECO:0007669"/>
    <property type="project" value="UniProtKB-EC"/>
</dbReference>
<dbReference type="KEGG" id="tig:THII_2055"/>
<dbReference type="AlphaFoldDB" id="A0A090AKY8"/>
<comment type="similarity">
    <text evidence="1">Belongs to the class IV-like SAM-binding methyltransferase superfamily. RNA methyltransferase TrmH family.</text>
</comment>
<evidence type="ECO:0000256" key="5">
    <source>
        <dbReference type="RuleBase" id="RU362024"/>
    </source>
</evidence>
<dbReference type="Pfam" id="PF00588">
    <property type="entry name" value="SpoU_methylase"/>
    <property type="match status" value="1"/>
</dbReference>
<dbReference type="OrthoDB" id="9806346at2"/>
<dbReference type="InterPro" id="IPR001537">
    <property type="entry name" value="SpoU_MeTrfase"/>
</dbReference>
<accession>A0A090AKY8</accession>
<comment type="catalytic activity">
    <reaction evidence="5">
        <text>uridine(32) in tRNA + S-adenosyl-L-methionine = 2'-O-methyluridine(32) in tRNA + S-adenosyl-L-homocysteine + H(+)</text>
        <dbReference type="Rhea" id="RHEA:42936"/>
        <dbReference type="Rhea" id="RHEA-COMP:10107"/>
        <dbReference type="Rhea" id="RHEA-COMP:10290"/>
        <dbReference type="ChEBI" id="CHEBI:15378"/>
        <dbReference type="ChEBI" id="CHEBI:57856"/>
        <dbReference type="ChEBI" id="CHEBI:59789"/>
        <dbReference type="ChEBI" id="CHEBI:65315"/>
        <dbReference type="ChEBI" id="CHEBI:74478"/>
        <dbReference type="EC" id="2.1.1.200"/>
    </reaction>
</comment>
<dbReference type="STRING" id="40754.THII_2055"/>
<reference evidence="7 8" key="1">
    <citation type="journal article" date="2014" name="ISME J.">
        <title>Ecophysiology of Thioploca ingrica as revealed by the complete genome sequence supplemented with proteomic evidence.</title>
        <authorList>
            <person name="Kojima H."/>
            <person name="Ogura Y."/>
            <person name="Yamamoto N."/>
            <person name="Togashi T."/>
            <person name="Mori H."/>
            <person name="Watanabe T."/>
            <person name="Nemoto F."/>
            <person name="Kurokawa K."/>
            <person name="Hayashi T."/>
            <person name="Fukui M."/>
        </authorList>
    </citation>
    <scope>NUCLEOTIDE SEQUENCE [LARGE SCALE GENOMIC DNA]</scope>
</reference>
<keyword evidence="4 5" id="KW-0949">S-adenosyl-L-methionine</keyword>
<dbReference type="NCBIfam" id="TIGR00050">
    <property type="entry name" value="rRNA_methyl_1"/>
    <property type="match status" value="1"/>
</dbReference>
<keyword evidence="8" id="KW-1185">Reference proteome</keyword>
<evidence type="ECO:0000313" key="7">
    <source>
        <dbReference type="EMBL" id="BAP56352.1"/>
    </source>
</evidence>
<dbReference type="EC" id="2.1.1.200" evidence="5"/>
<dbReference type="PANTHER" id="PTHR42786:SF2">
    <property type="entry name" value="TRNA (CYTIDINE_URIDINE-2'-O-)-METHYLTRANSFERASE TRMJ"/>
    <property type="match status" value="1"/>
</dbReference>
<dbReference type="PIRSF" id="PIRSF004808">
    <property type="entry name" value="LasT"/>
    <property type="match status" value="1"/>
</dbReference>
<dbReference type="GO" id="GO:0005829">
    <property type="term" value="C:cytosol"/>
    <property type="evidence" value="ECO:0007669"/>
    <property type="project" value="TreeGrafter"/>
</dbReference>
<dbReference type="Gene3D" id="3.40.1280.10">
    <property type="match status" value="1"/>
</dbReference>
<dbReference type="GO" id="GO:0106339">
    <property type="term" value="F:tRNA (cytidine(32)-2'-O)-methyltransferase activity"/>
    <property type="evidence" value="ECO:0007669"/>
    <property type="project" value="RHEA"/>
</dbReference>
<dbReference type="Gene3D" id="1.10.8.590">
    <property type="match status" value="1"/>
</dbReference>
<dbReference type="PANTHER" id="PTHR42786">
    <property type="entry name" value="TRNA/RRNA METHYLTRANSFERASE"/>
    <property type="match status" value="1"/>
</dbReference>
<comment type="subunit">
    <text evidence="5">Homodimer.</text>
</comment>
<keyword evidence="3 7" id="KW-0808">Transferase</keyword>
<comment type="function">
    <text evidence="5">Catalyzes the formation of 2'O-methylated cytidine (Cm32) or 2'O-methylated uridine (Um32) at position 32 in tRNA.</text>
</comment>
<dbReference type="Proteomes" id="UP000031623">
    <property type="component" value="Chromosome"/>
</dbReference>
<name>A0A090AKY8_9GAMM</name>
<dbReference type="InterPro" id="IPR004384">
    <property type="entry name" value="RNA_MeTrfase_TrmJ/LasT"/>
</dbReference>
<dbReference type="EMBL" id="AP014633">
    <property type="protein sequence ID" value="BAP56352.1"/>
    <property type="molecule type" value="Genomic_DNA"/>
</dbReference>
<dbReference type="GO" id="GO:0002128">
    <property type="term" value="P:tRNA nucleoside ribose methylation"/>
    <property type="evidence" value="ECO:0007669"/>
    <property type="project" value="TreeGrafter"/>
</dbReference>
<proteinExistence type="inferred from homology"/>
<organism evidence="7 8">
    <name type="scientific">Thioploca ingrica</name>
    <dbReference type="NCBI Taxonomy" id="40754"/>
    <lineage>
        <taxon>Bacteria</taxon>
        <taxon>Pseudomonadati</taxon>
        <taxon>Pseudomonadota</taxon>
        <taxon>Gammaproteobacteria</taxon>
        <taxon>Thiotrichales</taxon>
        <taxon>Thiotrichaceae</taxon>
        <taxon>Thioploca</taxon>
    </lineage>
</organism>
<comment type="subcellular location">
    <subcellularLocation>
        <location evidence="5">Cytoplasm</location>
    </subcellularLocation>
</comment>
<keyword evidence="5" id="KW-0819">tRNA processing</keyword>
<evidence type="ECO:0000313" key="8">
    <source>
        <dbReference type="Proteomes" id="UP000031623"/>
    </source>
</evidence>
<keyword evidence="5" id="KW-0963">Cytoplasm</keyword>
<dbReference type="HOGENOM" id="CLU_056931_0_1_6"/>
<evidence type="ECO:0000256" key="1">
    <source>
        <dbReference type="ARBA" id="ARBA00007228"/>
    </source>
</evidence>
<dbReference type="CDD" id="cd18093">
    <property type="entry name" value="SpoU-like_TrmJ"/>
    <property type="match status" value="1"/>
</dbReference>
<feature type="domain" description="tRNA/rRNA methyltransferase SpoU type" evidence="6">
    <location>
        <begin position="5"/>
        <end position="153"/>
    </location>
</feature>
<dbReference type="SUPFAM" id="SSF75217">
    <property type="entry name" value="alpha/beta knot"/>
    <property type="match status" value="1"/>
</dbReference>
<keyword evidence="2 5" id="KW-0489">Methyltransferase</keyword>
<evidence type="ECO:0000256" key="2">
    <source>
        <dbReference type="ARBA" id="ARBA00022603"/>
    </source>
</evidence>
<evidence type="ECO:0000256" key="3">
    <source>
        <dbReference type="ARBA" id="ARBA00022679"/>
    </source>
</evidence>
<evidence type="ECO:0000256" key="4">
    <source>
        <dbReference type="ARBA" id="ARBA00022691"/>
    </source>
</evidence>
<sequence>MFDQIKIVLVGITHPGNIGAAARAMKTMGLSQLALVQPKQFPCAEATARATGADDVLAHAQLFDNFTASIQDCHLILGTSARQRSIAWPVLTPRACAEQTLTIPHSKVAIIFGREHSGLTNQELDQCHAMVQIPTSQSFGSLNVAAAVQIIAYELRMKSEELQVTPEGNLKKNSLVIPASAAAMTQFYQHLEQTLIDIGFLDPLKPRRLMRRLHRLFNRTQLIDSEVNILRGILTAAQEQCRRHKP</sequence>
<comment type="catalytic activity">
    <reaction evidence="5">
        <text>cytidine(32) in tRNA + S-adenosyl-L-methionine = 2'-O-methylcytidine(32) in tRNA + S-adenosyl-L-homocysteine + H(+)</text>
        <dbReference type="Rhea" id="RHEA:42932"/>
        <dbReference type="Rhea" id="RHEA-COMP:10288"/>
        <dbReference type="Rhea" id="RHEA-COMP:10289"/>
        <dbReference type="ChEBI" id="CHEBI:15378"/>
        <dbReference type="ChEBI" id="CHEBI:57856"/>
        <dbReference type="ChEBI" id="CHEBI:59789"/>
        <dbReference type="ChEBI" id="CHEBI:74495"/>
        <dbReference type="ChEBI" id="CHEBI:82748"/>
        <dbReference type="EC" id="2.1.1.200"/>
    </reaction>
</comment>
<gene>
    <name evidence="5" type="primary">trmJ</name>
    <name evidence="7" type="ORF">THII_2055</name>
</gene>